<dbReference type="EMBL" id="CAXDID020000090">
    <property type="protein sequence ID" value="CAL6022177.1"/>
    <property type="molecule type" value="Genomic_DNA"/>
</dbReference>
<evidence type="ECO:0000313" key="3">
    <source>
        <dbReference type="EMBL" id="CAI9939117.1"/>
    </source>
</evidence>
<proteinExistence type="predicted"/>
<keyword evidence="1" id="KW-0433">Leucine-rich repeat</keyword>
<dbReference type="InterPro" id="IPR032675">
    <property type="entry name" value="LRR_dom_sf"/>
</dbReference>
<dbReference type="PANTHER" id="PTHR46652:SF3">
    <property type="entry name" value="LEUCINE-RICH REPEAT-CONTAINING PROTEIN 9"/>
    <property type="match status" value="1"/>
</dbReference>
<reference evidence="3" key="1">
    <citation type="submission" date="2023-06" db="EMBL/GenBank/DDBJ databases">
        <authorList>
            <person name="Kurt Z."/>
        </authorList>
    </citation>
    <scope>NUCLEOTIDE SEQUENCE</scope>
</reference>
<dbReference type="Proteomes" id="UP001642409">
    <property type="component" value="Unassembled WGS sequence"/>
</dbReference>
<dbReference type="SUPFAM" id="SSF52058">
    <property type="entry name" value="L domain-like"/>
    <property type="match status" value="2"/>
</dbReference>
<evidence type="ECO:0000256" key="2">
    <source>
        <dbReference type="ARBA" id="ARBA00022737"/>
    </source>
</evidence>
<reference evidence="4 5" key="2">
    <citation type="submission" date="2024-07" db="EMBL/GenBank/DDBJ databases">
        <authorList>
            <person name="Akdeniz Z."/>
        </authorList>
    </citation>
    <scope>NUCLEOTIDE SEQUENCE [LARGE SCALE GENOMIC DNA]</scope>
</reference>
<evidence type="ECO:0000313" key="5">
    <source>
        <dbReference type="Proteomes" id="UP001642409"/>
    </source>
</evidence>
<dbReference type="AlphaFoldDB" id="A0AA86U5Z8"/>
<dbReference type="SMART" id="SM00369">
    <property type="entry name" value="LRR_TYP"/>
    <property type="match status" value="5"/>
</dbReference>
<keyword evidence="2" id="KW-0677">Repeat</keyword>
<protein>
    <submittedName>
        <fullName evidence="3">Leucine rich repeats-containing protein</fullName>
    </submittedName>
    <submittedName>
        <fullName evidence="4">Leucine_rich repeats-containing protein</fullName>
    </submittedName>
</protein>
<keyword evidence="5" id="KW-1185">Reference proteome</keyword>
<dbReference type="PROSITE" id="PS51450">
    <property type="entry name" value="LRR"/>
    <property type="match status" value="6"/>
</dbReference>
<dbReference type="PANTHER" id="PTHR46652">
    <property type="entry name" value="LEUCINE-RICH REPEAT AND IQ DOMAIN-CONTAINING PROTEIN 1-RELATED"/>
    <property type="match status" value="1"/>
</dbReference>
<dbReference type="InterPro" id="IPR050836">
    <property type="entry name" value="SDS22/Internalin_LRR"/>
</dbReference>
<dbReference type="InterPro" id="IPR003591">
    <property type="entry name" value="Leu-rich_rpt_typical-subtyp"/>
</dbReference>
<dbReference type="Gene3D" id="3.80.10.10">
    <property type="entry name" value="Ribonuclease Inhibitor"/>
    <property type="match status" value="3"/>
</dbReference>
<dbReference type="EMBL" id="CATOUU010000660">
    <property type="protein sequence ID" value="CAI9939117.1"/>
    <property type="molecule type" value="Genomic_DNA"/>
</dbReference>
<organism evidence="3">
    <name type="scientific">Hexamita inflata</name>
    <dbReference type="NCBI Taxonomy" id="28002"/>
    <lineage>
        <taxon>Eukaryota</taxon>
        <taxon>Metamonada</taxon>
        <taxon>Diplomonadida</taxon>
        <taxon>Hexamitidae</taxon>
        <taxon>Hexamitinae</taxon>
        <taxon>Hexamita</taxon>
    </lineage>
</organism>
<comment type="caution">
    <text evidence="3">The sequence shown here is derived from an EMBL/GenBank/DDBJ whole genome shotgun (WGS) entry which is preliminary data.</text>
</comment>
<gene>
    <name evidence="3" type="ORF">HINF_LOCUS26762</name>
    <name evidence="4" type="ORF">HINF_LOCUS28525</name>
</gene>
<name>A0AA86U5Z8_9EUKA</name>
<evidence type="ECO:0000256" key="1">
    <source>
        <dbReference type="ARBA" id="ARBA00022614"/>
    </source>
</evidence>
<dbReference type="Pfam" id="PF13855">
    <property type="entry name" value="LRR_8"/>
    <property type="match status" value="1"/>
</dbReference>
<evidence type="ECO:0000313" key="4">
    <source>
        <dbReference type="EMBL" id="CAL6022177.1"/>
    </source>
</evidence>
<dbReference type="InterPro" id="IPR001611">
    <property type="entry name" value="Leu-rich_rpt"/>
</dbReference>
<accession>A0AA86U5Z8</accession>
<sequence>MQVNTNDQQLSDYDTQMIQTYQCQIKNGELEISNDQNLKSLTFIPMLDINALTIYQCDNVESALMSDTVKCLKIENCNMESVDGLQLENLENLQLLYTNLINLQNIDRFRLLKELKISSKYIDLEGIQSLEHLTQLTIFESVISNIDVLKHLGKLTKLHLDSNDLVDLSVLKSLVNIEDLSISGNIGVDLTSLPYLAKLVVLNVFNLELQSVYFLDQYTQLKELKLSSNRLEDISSLQHMRQLAKLDLSVNNIKNLSIFSHLINIEYLDLSNNSEVDVEPLKCLVKLSYLNLNDCNITSISALRPLVNLKELLLTRNYNIDISSLQYFTNLTYLELAECVIYEISALRPLVKLQQLHLDENNIIDISALENMQLSLLSLPYNKVQDFTPVNNHLNINEYCLDAQEEPTLEDLLLASQMHAIDWTTSNLRKAQKRYQETKAFIIPAKQKINSLLQILECNTVSFTNNVVALLQNINDVCQ</sequence>